<evidence type="ECO:0000313" key="1">
    <source>
        <dbReference type="EMBL" id="KJW06956.1"/>
    </source>
</evidence>
<dbReference type="AlphaFoldDB" id="A0A0F3RLN6"/>
<dbReference type="EMBL" id="LAOR01000067">
    <property type="protein sequence ID" value="KJW06956.1"/>
    <property type="molecule type" value="Genomic_DNA"/>
</dbReference>
<gene>
    <name evidence="1" type="ORF">OTUT144_1008</name>
</gene>
<name>A0A0F3RLN6_ORITS</name>
<reference evidence="1 2" key="1">
    <citation type="submission" date="2015-01" db="EMBL/GenBank/DDBJ databases">
        <title>Genome Sequencing of Rickettsiales.</title>
        <authorList>
            <person name="Daugherty S.C."/>
            <person name="Su Q."/>
            <person name="Abolude K."/>
            <person name="Beier-Sexton M."/>
            <person name="Carlyon J.A."/>
            <person name="Carter R."/>
            <person name="Day N.P."/>
            <person name="Dumler S.J."/>
            <person name="Dyachenko V."/>
            <person name="Godinez A."/>
            <person name="Kurtti T.J."/>
            <person name="Lichay M."/>
            <person name="Mullins K.E."/>
            <person name="Ott S."/>
            <person name="Pappas-Brown V."/>
            <person name="Paris D.H."/>
            <person name="Patel P."/>
            <person name="Richards A.L."/>
            <person name="Sadzewicz L."/>
            <person name="Sears K."/>
            <person name="Seidman D."/>
            <person name="Sengamalay N."/>
            <person name="Stenos J."/>
            <person name="Tallon L.J."/>
            <person name="Vincent G."/>
            <person name="Fraser C.M."/>
            <person name="Munderloh U."/>
            <person name="Dunning-Hotopp J.C."/>
        </authorList>
    </citation>
    <scope>NUCLEOTIDE SEQUENCE [LARGE SCALE GENOMIC DNA]</scope>
    <source>
        <strain evidence="1 2">UT144</strain>
    </source>
</reference>
<organism evidence="1 2">
    <name type="scientific">Orientia tsutsugamushi str. UT144</name>
    <dbReference type="NCBI Taxonomy" id="1441384"/>
    <lineage>
        <taxon>Bacteria</taxon>
        <taxon>Pseudomonadati</taxon>
        <taxon>Pseudomonadota</taxon>
        <taxon>Alphaproteobacteria</taxon>
        <taxon>Rickettsiales</taxon>
        <taxon>Rickettsiaceae</taxon>
        <taxon>Rickettsieae</taxon>
        <taxon>Orientia</taxon>
    </lineage>
</organism>
<protein>
    <submittedName>
        <fullName evidence="1">Uncharacterized protein</fullName>
    </submittedName>
</protein>
<evidence type="ECO:0000313" key="2">
    <source>
        <dbReference type="Proteomes" id="UP000033580"/>
    </source>
</evidence>
<sequence length="41" mass="4619">MKSSEQKAYKGIQEIMYNYILSVVSINNGLFIAHISTNILS</sequence>
<accession>A0A0F3RLN6</accession>
<dbReference type="PATRIC" id="fig|1441384.3.peg.2074"/>
<comment type="caution">
    <text evidence="1">The sequence shown here is derived from an EMBL/GenBank/DDBJ whole genome shotgun (WGS) entry which is preliminary data.</text>
</comment>
<dbReference type="Proteomes" id="UP000033580">
    <property type="component" value="Unassembled WGS sequence"/>
</dbReference>
<proteinExistence type="predicted"/>